<name>A0AC35EV09_9BILA</name>
<evidence type="ECO:0000313" key="1">
    <source>
        <dbReference type="Proteomes" id="UP000887580"/>
    </source>
</evidence>
<proteinExistence type="predicted"/>
<dbReference type="Proteomes" id="UP000887580">
    <property type="component" value="Unplaced"/>
</dbReference>
<reference evidence="2" key="1">
    <citation type="submission" date="2022-11" db="UniProtKB">
        <authorList>
            <consortium name="WormBaseParasite"/>
        </authorList>
    </citation>
    <scope>IDENTIFICATION</scope>
</reference>
<evidence type="ECO:0000313" key="2">
    <source>
        <dbReference type="WBParaSite" id="PS1159_v2.g1105.t1"/>
    </source>
</evidence>
<accession>A0AC35EV09</accession>
<sequence length="137" mass="14918">MALLKLIFFTFILYTIVLQNVLSLECYTGYTVVRGSTVGTTTEKCKSDSDYCYKAKAEINLLNKLKLAGCSTFRCMFAQNKCQTQTIAGQTVELCCCNDKDFCNGAQPNSVKSMVDKFKNAVAGGGFEALTKALGGK</sequence>
<organism evidence="1 2">
    <name type="scientific">Panagrolaimus sp. PS1159</name>
    <dbReference type="NCBI Taxonomy" id="55785"/>
    <lineage>
        <taxon>Eukaryota</taxon>
        <taxon>Metazoa</taxon>
        <taxon>Ecdysozoa</taxon>
        <taxon>Nematoda</taxon>
        <taxon>Chromadorea</taxon>
        <taxon>Rhabditida</taxon>
        <taxon>Tylenchina</taxon>
        <taxon>Panagrolaimomorpha</taxon>
        <taxon>Panagrolaimoidea</taxon>
        <taxon>Panagrolaimidae</taxon>
        <taxon>Panagrolaimus</taxon>
    </lineage>
</organism>
<protein>
    <submittedName>
        <fullName evidence="2">Activin_recp domain-containing protein</fullName>
    </submittedName>
</protein>
<dbReference type="WBParaSite" id="PS1159_v2.g1105.t1">
    <property type="protein sequence ID" value="PS1159_v2.g1105.t1"/>
    <property type="gene ID" value="PS1159_v2.g1105"/>
</dbReference>